<protein>
    <recommendedName>
        <fullName evidence="9">SSD domain-containing protein</fullName>
    </recommendedName>
</protein>
<organism evidence="10 11">
    <name type="scientific">Actinacidiphila reveromycinica</name>
    <dbReference type="NCBI Taxonomy" id="659352"/>
    <lineage>
        <taxon>Bacteria</taxon>
        <taxon>Bacillati</taxon>
        <taxon>Actinomycetota</taxon>
        <taxon>Actinomycetes</taxon>
        <taxon>Kitasatosporales</taxon>
        <taxon>Streptomycetaceae</taxon>
        <taxon>Actinacidiphila</taxon>
    </lineage>
</organism>
<proteinExistence type="inferred from homology"/>
<feature type="transmembrane region" description="Helical" evidence="8">
    <location>
        <begin position="626"/>
        <end position="647"/>
    </location>
</feature>
<comment type="similarity">
    <text evidence="2">Belongs to the resistance-nodulation-cell division (RND) (TC 2.A.6) family. MmpL subfamily.</text>
</comment>
<dbReference type="InterPro" id="IPR050545">
    <property type="entry name" value="Mycobact_MmpL"/>
</dbReference>
<evidence type="ECO:0000313" key="10">
    <source>
        <dbReference type="EMBL" id="BBB02223.1"/>
    </source>
</evidence>
<evidence type="ECO:0000256" key="4">
    <source>
        <dbReference type="ARBA" id="ARBA00022692"/>
    </source>
</evidence>
<evidence type="ECO:0000256" key="3">
    <source>
        <dbReference type="ARBA" id="ARBA00022475"/>
    </source>
</evidence>
<dbReference type="PROSITE" id="PS50156">
    <property type="entry name" value="SSD"/>
    <property type="match status" value="2"/>
</dbReference>
<dbReference type="Proteomes" id="UP000595703">
    <property type="component" value="Chromosome"/>
</dbReference>
<evidence type="ECO:0000256" key="8">
    <source>
        <dbReference type="SAM" id="Phobius"/>
    </source>
</evidence>
<evidence type="ECO:0000256" key="5">
    <source>
        <dbReference type="ARBA" id="ARBA00022989"/>
    </source>
</evidence>
<keyword evidence="4 8" id="KW-0812">Transmembrane</keyword>
<feature type="domain" description="SSD" evidence="9">
    <location>
        <begin position="218"/>
        <end position="348"/>
    </location>
</feature>
<evidence type="ECO:0000313" key="11">
    <source>
        <dbReference type="Proteomes" id="UP000595703"/>
    </source>
</evidence>
<dbReference type="InterPro" id="IPR000731">
    <property type="entry name" value="SSD"/>
</dbReference>
<feature type="transmembrane region" description="Helical" evidence="8">
    <location>
        <begin position="294"/>
        <end position="315"/>
    </location>
</feature>
<evidence type="ECO:0000256" key="7">
    <source>
        <dbReference type="SAM" id="MobiDB-lite"/>
    </source>
</evidence>
<dbReference type="GO" id="GO:0005886">
    <property type="term" value="C:plasma membrane"/>
    <property type="evidence" value="ECO:0007669"/>
    <property type="project" value="UniProtKB-SubCell"/>
</dbReference>
<feature type="transmembrane region" description="Helical" evidence="8">
    <location>
        <begin position="219"/>
        <end position="240"/>
    </location>
</feature>
<keyword evidence="11" id="KW-1185">Reference proteome</keyword>
<evidence type="ECO:0000256" key="6">
    <source>
        <dbReference type="ARBA" id="ARBA00023136"/>
    </source>
</evidence>
<feature type="transmembrane region" description="Helical" evidence="8">
    <location>
        <begin position="529"/>
        <end position="546"/>
    </location>
</feature>
<keyword evidence="3" id="KW-1003">Cell membrane</keyword>
<sequence>MLQTPSVDAPPTGPADRLARTLRWARWLVLAIWLALVVVLNPLSDSLGGKTNDTAQANLPAKAASTKVAEIQDAATKGRPKTDQADVVLVRAAGLSAADSAAVTRARAAVADLVGKVPHLAKPDGVVASKDGKAALFSVDVNALTKDQSDADGDAVKAIRKAVAGPVKEAGDGLEVKVTGAAALSADGGIGDQNTLLLISLSIVVVVLLLVYRSPVLWIFPLIGTIASLIAAKAMTSGLASAGFTVTSISTAILTVLVLGTSTDYALLLVHRYREELRARPTPVEAMAVALRRTLPSVAASAATVVCGMLCLLAAQSAALRGLGPVAAVAIAAVLVGQVTLLPALLLLVGRPGFWPLVPRPTEGHEEGSRAWRSIGQWVARRPVPVAIGAVVLLGAACTGLASLHTSNDPVAIVKGQKDSVVGRHLVVAHFPAGATDPLTVLSPPDEAAKVASVASGTPQVAAVQAADPVGRYSATDVTLSVPPYGSQGYDVLKDLRGRLDAQAPGALVGGGPAVQYDTAQAADRDAKVLIPLVLVVVLIIISILVRALVAPVVLVLTTALSFAAAFGLASLLWHALGYPGIEAQLPLYIFVFLIALGVDYNIFLIGRVREEARTLGIHEGMLRGLSVTGGVITAAGVVLASTFGALSRLPYVPVAQVGSAIAVGVLLDTLLVRTVLVPAGLLALGERSWWPSTSAGRARGADRTAPSSAADLGQGAG</sequence>
<feature type="domain" description="SSD" evidence="9">
    <location>
        <begin position="556"/>
        <end position="684"/>
    </location>
</feature>
<feature type="transmembrane region" description="Helical" evidence="8">
    <location>
        <begin position="553"/>
        <end position="574"/>
    </location>
</feature>
<dbReference type="KEGG" id="arev:RVR_9995"/>
<reference evidence="10 11" key="1">
    <citation type="journal article" date="2010" name="J. Bacteriol.">
        <title>Biochemical characterization of a novel indole prenyltransferase from Streptomyces sp. SN-593.</title>
        <authorList>
            <person name="Takahashi S."/>
            <person name="Takagi H."/>
            <person name="Toyoda A."/>
            <person name="Uramoto M."/>
            <person name="Nogawa T."/>
            <person name="Ueki M."/>
            <person name="Sakaki Y."/>
            <person name="Osada H."/>
        </authorList>
    </citation>
    <scope>NUCLEOTIDE SEQUENCE [LARGE SCALE GENOMIC DNA]</scope>
    <source>
        <strain evidence="10 11">SN-593</strain>
    </source>
</reference>
<feature type="transmembrane region" description="Helical" evidence="8">
    <location>
        <begin position="383"/>
        <end position="404"/>
    </location>
</feature>
<keyword evidence="5 8" id="KW-1133">Transmembrane helix</keyword>
<keyword evidence="6 8" id="KW-0472">Membrane</keyword>
<comment type="subcellular location">
    <subcellularLocation>
        <location evidence="1">Cell membrane</location>
        <topology evidence="1">Multi-pass membrane protein</topology>
    </subcellularLocation>
</comment>
<dbReference type="PANTHER" id="PTHR33406:SF6">
    <property type="entry name" value="MEMBRANE PROTEIN YDGH-RELATED"/>
    <property type="match status" value="1"/>
</dbReference>
<dbReference type="Gene3D" id="1.20.1640.10">
    <property type="entry name" value="Multidrug efflux transporter AcrB transmembrane domain"/>
    <property type="match status" value="2"/>
</dbReference>
<reference evidence="10 11" key="4">
    <citation type="journal article" date="2020" name="Sci. Rep.">
        <title>beta-carboline chemical signals induce reveromycin production through a LuxR family regulator in Streptomyces sp. SN-593.</title>
        <authorList>
            <person name="Panthee S."/>
            <person name="Kito N."/>
            <person name="Hayashi T."/>
            <person name="Shimizu T."/>
            <person name="Ishikawa J."/>
            <person name="Hamamoto H."/>
            <person name="Osada H."/>
            <person name="Takahashi S."/>
        </authorList>
    </citation>
    <scope>NUCLEOTIDE SEQUENCE [LARGE SCALE GENOMIC DNA]</scope>
    <source>
        <strain evidence="10 11">SN-593</strain>
    </source>
</reference>
<gene>
    <name evidence="10" type="ORF">RVR_9995</name>
</gene>
<evidence type="ECO:0000256" key="1">
    <source>
        <dbReference type="ARBA" id="ARBA00004651"/>
    </source>
</evidence>
<dbReference type="SUPFAM" id="SSF82866">
    <property type="entry name" value="Multidrug efflux transporter AcrB transmembrane domain"/>
    <property type="match status" value="2"/>
</dbReference>
<feature type="transmembrane region" description="Helical" evidence="8">
    <location>
        <begin position="586"/>
        <end position="605"/>
    </location>
</feature>
<dbReference type="AlphaFoldDB" id="A0A7U3VSR6"/>
<feature type="transmembrane region" description="Helical" evidence="8">
    <location>
        <begin position="327"/>
        <end position="350"/>
    </location>
</feature>
<feature type="transmembrane region" description="Helical" evidence="8">
    <location>
        <begin position="195"/>
        <end position="212"/>
    </location>
</feature>
<feature type="region of interest" description="Disordered" evidence="7">
    <location>
        <begin position="694"/>
        <end position="718"/>
    </location>
</feature>
<accession>A0A7U3VSR6</accession>
<dbReference type="EMBL" id="AP018365">
    <property type="protein sequence ID" value="BBB02223.1"/>
    <property type="molecule type" value="Genomic_DNA"/>
</dbReference>
<name>A0A7U3VSR6_9ACTN</name>
<dbReference type="Pfam" id="PF03176">
    <property type="entry name" value="MMPL"/>
    <property type="match status" value="2"/>
</dbReference>
<feature type="transmembrane region" description="Helical" evidence="8">
    <location>
        <begin position="659"/>
        <end position="685"/>
    </location>
</feature>
<evidence type="ECO:0000256" key="2">
    <source>
        <dbReference type="ARBA" id="ARBA00010157"/>
    </source>
</evidence>
<feature type="transmembrane region" description="Helical" evidence="8">
    <location>
        <begin position="24"/>
        <end position="43"/>
    </location>
</feature>
<reference evidence="10 11" key="2">
    <citation type="journal article" date="2011" name="J. Antibiot.">
        <title>Furaquinocins I and J: novel polyketide isoprenoid hybrid compounds from Streptomyces reveromyceticus SN-593.</title>
        <authorList>
            <person name="Panthee S."/>
            <person name="Takahashi S."/>
            <person name="Takagi H."/>
            <person name="Nogawa T."/>
            <person name="Oowada E."/>
            <person name="Uramoto M."/>
            <person name="Osada H."/>
        </authorList>
    </citation>
    <scope>NUCLEOTIDE SEQUENCE [LARGE SCALE GENOMIC DNA]</scope>
    <source>
        <strain evidence="10 11">SN-593</strain>
    </source>
</reference>
<feature type="transmembrane region" description="Helical" evidence="8">
    <location>
        <begin position="252"/>
        <end position="273"/>
    </location>
</feature>
<evidence type="ECO:0000259" key="9">
    <source>
        <dbReference type="PROSITE" id="PS50156"/>
    </source>
</evidence>
<dbReference type="InterPro" id="IPR004869">
    <property type="entry name" value="MMPL_dom"/>
</dbReference>
<dbReference type="PANTHER" id="PTHR33406">
    <property type="entry name" value="MEMBRANE PROTEIN MJ1562-RELATED"/>
    <property type="match status" value="1"/>
</dbReference>
<reference evidence="10 11" key="3">
    <citation type="journal article" date="2011" name="Nat. Chem. Biol.">
        <title>Reveromycin A biosynthesis uses RevG and RevJ for stereospecific spiroacetal formation.</title>
        <authorList>
            <person name="Takahashi S."/>
            <person name="Toyoda A."/>
            <person name="Sekiyama Y."/>
            <person name="Takagi H."/>
            <person name="Nogawa T."/>
            <person name="Uramoto M."/>
            <person name="Suzuki R."/>
            <person name="Koshino H."/>
            <person name="Kumano T."/>
            <person name="Panthee S."/>
            <person name="Dairi T."/>
            <person name="Ishikawa J."/>
            <person name="Ikeda H."/>
            <person name="Sakaki Y."/>
            <person name="Osada H."/>
        </authorList>
    </citation>
    <scope>NUCLEOTIDE SEQUENCE [LARGE SCALE GENOMIC DNA]</scope>
    <source>
        <strain evidence="10 11">SN-593</strain>
    </source>
</reference>